<protein>
    <submittedName>
        <fullName evidence="1">13582_t:CDS:1</fullName>
    </submittedName>
</protein>
<organism evidence="1 2">
    <name type="scientific">Ambispora leptoticha</name>
    <dbReference type="NCBI Taxonomy" id="144679"/>
    <lineage>
        <taxon>Eukaryota</taxon>
        <taxon>Fungi</taxon>
        <taxon>Fungi incertae sedis</taxon>
        <taxon>Mucoromycota</taxon>
        <taxon>Glomeromycotina</taxon>
        <taxon>Glomeromycetes</taxon>
        <taxon>Archaeosporales</taxon>
        <taxon>Ambisporaceae</taxon>
        <taxon>Ambispora</taxon>
    </lineage>
</organism>
<dbReference type="AlphaFoldDB" id="A0A9N9NVM7"/>
<comment type="caution">
    <text evidence="1">The sequence shown here is derived from an EMBL/GenBank/DDBJ whole genome shotgun (WGS) entry which is preliminary data.</text>
</comment>
<proteinExistence type="predicted"/>
<feature type="non-terminal residue" evidence="1">
    <location>
        <position position="1"/>
    </location>
</feature>
<feature type="non-terminal residue" evidence="1">
    <location>
        <position position="139"/>
    </location>
</feature>
<gene>
    <name evidence="1" type="ORF">ALEPTO_LOCUS13682</name>
</gene>
<name>A0A9N9NVM7_9GLOM</name>
<keyword evidence="2" id="KW-1185">Reference proteome</keyword>
<sequence>GLTRDIANILEITFVLRDMMDKAEVQKPAFLVIRTNSWLHRGFRRIYDADIISETENIHVSAARDFPIKVSNLRKDLLASALDSIRLYCTDENNMGHRGSFLYFNDFKEIQKWNAMQAIVQILQKNLKPFREEVNNCIK</sequence>
<dbReference type="Proteomes" id="UP000789508">
    <property type="component" value="Unassembled WGS sequence"/>
</dbReference>
<accession>A0A9N9NVM7</accession>
<evidence type="ECO:0000313" key="1">
    <source>
        <dbReference type="EMBL" id="CAG8761159.1"/>
    </source>
</evidence>
<evidence type="ECO:0000313" key="2">
    <source>
        <dbReference type="Proteomes" id="UP000789508"/>
    </source>
</evidence>
<dbReference type="EMBL" id="CAJVPS010046409">
    <property type="protein sequence ID" value="CAG8761159.1"/>
    <property type="molecule type" value="Genomic_DNA"/>
</dbReference>
<dbReference type="OrthoDB" id="1597724at2759"/>
<reference evidence="1" key="1">
    <citation type="submission" date="2021-06" db="EMBL/GenBank/DDBJ databases">
        <authorList>
            <person name="Kallberg Y."/>
            <person name="Tangrot J."/>
            <person name="Rosling A."/>
        </authorList>
    </citation>
    <scope>NUCLEOTIDE SEQUENCE</scope>
    <source>
        <strain evidence="1">FL130A</strain>
    </source>
</reference>